<dbReference type="InterPro" id="IPR005835">
    <property type="entry name" value="NTP_transferase_dom"/>
</dbReference>
<comment type="similarity">
    <text evidence="1">Belongs to the transferase hexapeptide repeat family.</text>
</comment>
<organism evidence="4 5">
    <name type="scientific">Tamaricihabitans halophyticus</name>
    <dbReference type="NCBI Taxonomy" id="1262583"/>
    <lineage>
        <taxon>Bacteria</taxon>
        <taxon>Bacillati</taxon>
        <taxon>Actinomycetota</taxon>
        <taxon>Actinomycetes</taxon>
        <taxon>Pseudonocardiales</taxon>
        <taxon>Pseudonocardiaceae</taxon>
        <taxon>Tamaricihabitans</taxon>
    </lineage>
</organism>
<evidence type="ECO:0000313" key="5">
    <source>
        <dbReference type="Proteomes" id="UP000294911"/>
    </source>
</evidence>
<protein>
    <submittedName>
        <fullName evidence="4">Nucleotidyltransferase</fullName>
    </submittedName>
</protein>
<dbReference type="InterPro" id="IPR050486">
    <property type="entry name" value="Mannose-1P_guanyltransferase"/>
</dbReference>
<evidence type="ECO:0000259" key="3">
    <source>
        <dbReference type="Pfam" id="PF25087"/>
    </source>
</evidence>
<dbReference type="InterPro" id="IPR029044">
    <property type="entry name" value="Nucleotide-diphossugar_trans"/>
</dbReference>
<sequence>MSQPPDGYPAAVDPIATELDAVVLVGGKGTRLRPLTLSAPKPMLPTAGVPFLTHLFSRIRAAGITHVVLGTSYQAEVFVDYFGDGSAFGLDLEYVVEDEPLDTGGAIRNVADRLRGSHAMVFNGDILSGVDLRAVYDTHLGAEADVTLHLVKVDDARAFGCVPTDAGGRVTAFLEKSEQPPTDQINAGCYVFRRSVIDSIPAGRRVSVERETFPGLLEAGARVQGYVDSAYWLDLGTPAAFVRGSADLVRGQAPSAALPGPQGESLVEPSARVAEDAVLEAGSTVGARCAVDSGARLTGAVLFDDVHVGAGAVIERSVLGFGAAVGAGSVVRDAVLGDSAVLGSGCELLAGARVWPGVRVPDGGIRFSTDV</sequence>
<dbReference type="SUPFAM" id="SSF53448">
    <property type="entry name" value="Nucleotide-diphospho-sugar transferases"/>
    <property type="match status" value="1"/>
</dbReference>
<dbReference type="Gene3D" id="3.90.550.10">
    <property type="entry name" value="Spore Coat Polysaccharide Biosynthesis Protein SpsA, Chain A"/>
    <property type="match status" value="1"/>
</dbReference>
<gene>
    <name evidence="4" type="ORF">EV191_10967</name>
</gene>
<evidence type="ECO:0000313" key="4">
    <source>
        <dbReference type="EMBL" id="TCP49245.1"/>
    </source>
</evidence>
<feature type="domain" description="Nucleotidyl transferase" evidence="2">
    <location>
        <begin position="21"/>
        <end position="248"/>
    </location>
</feature>
<dbReference type="GO" id="GO:0016740">
    <property type="term" value="F:transferase activity"/>
    <property type="evidence" value="ECO:0007669"/>
    <property type="project" value="UniProtKB-KW"/>
</dbReference>
<evidence type="ECO:0000256" key="1">
    <source>
        <dbReference type="ARBA" id="ARBA00007274"/>
    </source>
</evidence>
<reference evidence="4 5" key="1">
    <citation type="submission" date="2019-03" db="EMBL/GenBank/DDBJ databases">
        <title>Genomic Encyclopedia of Type Strains, Phase IV (KMG-IV): sequencing the most valuable type-strain genomes for metagenomic binning, comparative biology and taxonomic classification.</title>
        <authorList>
            <person name="Goeker M."/>
        </authorList>
    </citation>
    <scope>NUCLEOTIDE SEQUENCE [LARGE SCALE GENOMIC DNA]</scope>
    <source>
        <strain evidence="4 5">DSM 45765</strain>
    </source>
</reference>
<dbReference type="Proteomes" id="UP000294911">
    <property type="component" value="Unassembled WGS sequence"/>
</dbReference>
<accession>A0A4R2QQE4</accession>
<dbReference type="AlphaFoldDB" id="A0A4R2QQE4"/>
<name>A0A4R2QQE4_9PSEU</name>
<keyword evidence="5" id="KW-1185">Reference proteome</keyword>
<comment type="caution">
    <text evidence="4">The sequence shown here is derived from an EMBL/GenBank/DDBJ whole genome shotgun (WGS) entry which is preliminary data.</text>
</comment>
<proteinExistence type="inferred from homology"/>
<dbReference type="RefSeq" id="WP_132878551.1">
    <property type="nucleotide sequence ID" value="NZ_SLXQ01000009.1"/>
</dbReference>
<dbReference type="EMBL" id="SLXQ01000009">
    <property type="protein sequence ID" value="TCP49245.1"/>
    <property type="molecule type" value="Genomic_DNA"/>
</dbReference>
<dbReference type="OrthoDB" id="9801810at2"/>
<dbReference type="Pfam" id="PF00483">
    <property type="entry name" value="NTP_transferase"/>
    <property type="match status" value="1"/>
</dbReference>
<dbReference type="Gene3D" id="2.160.10.10">
    <property type="entry name" value="Hexapeptide repeat proteins"/>
    <property type="match status" value="1"/>
</dbReference>
<dbReference type="InterPro" id="IPR056729">
    <property type="entry name" value="GMPPB_C"/>
</dbReference>
<evidence type="ECO:0000259" key="2">
    <source>
        <dbReference type="Pfam" id="PF00483"/>
    </source>
</evidence>
<dbReference type="PANTHER" id="PTHR22572">
    <property type="entry name" value="SUGAR-1-PHOSPHATE GUANYL TRANSFERASE"/>
    <property type="match status" value="1"/>
</dbReference>
<dbReference type="CDD" id="cd04181">
    <property type="entry name" value="NTP_transferase"/>
    <property type="match status" value="1"/>
</dbReference>
<dbReference type="Pfam" id="PF25087">
    <property type="entry name" value="GMPPB_C"/>
    <property type="match status" value="1"/>
</dbReference>
<keyword evidence="4" id="KW-0808">Transferase</keyword>
<feature type="domain" description="Mannose-1-phosphate guanyltransferase C-terminal" evidence="3">
    <location>
        <begin position="263"/>
        <end position="346"/>
    </location>
</feature>